<dbReference type="Gene3D" id="1.10.510.10">
    <property type="entry name" value="Transferase(Phosphotransferase) domain 1"/>
    <property type="match status" value="1"/>
</dbReference>
<dbReference type="InterPro" id="IPR017441">
    <property type="entry name" value="Protein_kinase_ATP_BS"/>
</dbReference>
<organism evidence="3 4">
    <name type="scientific">Parascaris univalens</name>
    <name type="common">Nematode worm</name>
    <dbReference type="NCBI Taxonomy" id="6257"/>
    <lineage>
        <taxon>Eukaryota</taxon>
        <taxon>Metazoa</taxon>
        <taxon>Ecdysozoa</taxon>
        <taxon>Nematoda</taxon>
        <taxon>Chromadorea</taxon>
        <taxon>Rhabditida</taxon>
        <taxon>Spirurina</taxon>
        <taxon>Ascaridomorpha</taxon>
        <taxon>Ascaridoidea</taxon>
        <taxon>Ascarididae</taxon>
        <taxon>Parascaris</taxon>
    </lineage>
</organism>
<feature type="domain" description="Protein kinase" evidence="2">
    <location>
        <begin position="37"/>
        <end position="358"/>
    </location>
</feature>
<dbReference type="InterPro" id="IPR050235">
    <property type="entry name" value="CK1_Ser-Thr_kinase"/>
</dbReference>
<reference evidence="4" key="1">
    <citation type="submission" date="2022-11" db="UniProtKB">
        <authorList>
            <consortium name="WormBaseParasite"/>
        </authorList>
    </citation>
    <scope>IDENTIFICATION</scope>
</reference>
<dbReference type="WBParaSite" id="PgR026_g094_t02">
    <property type="protein sequence ID" value="PgR026_g094_t02"/>
    <property type="gene ID" value="PgR026_g094"/>
</dbReference>
<dbReference type="SUPFAM" id="SSF56112">
    <property type="entry name" value="Protein kinase-like (PK-like)"/>
    <property type="match status" value="1"/>
</dbReference>
<accession>A0A915B7A7</accession>
<dbReference type="Proteomes" id="UP000887569">
    <property type="component" value="Unplaced"/>
</dbReference>
<dbReference type="PROSITE" id="PS50011">
    <property type="entry name" value="PROTEIN_KINASE_DOM"/>
    <property type="match status" value="1"/>
</dbReference>
<evidence type="ECO:0000313" key="3">
    <source>
        <dbReference type="Proteomes" id="UP000887569"/>
    </source>
</evidence>
<proteinExistence type="predicted"/>
<name>A0A915B7A7_PARUN</name>
<evidence type="ECO:0000256" key="1">
    <source>
        <dbReference type="PROSITE-ProRule" id="PRU10141"/>
    </source>
</evidence>
<dbReference type="PANTHER" id="PTHR11909">
    <property type="entry name" value="CASEIN KINASE-RELATED"/>
    <property type="match status" value="1"/>
</dbReference>
<dbReference type="InterPro" id="IPR011009">
    <property type="entry name" value="Kinase-like_dom_sf"/>
</dbReference>
<dbReference type="SMART" id="SM00220">
    <property type="entry name" value="S_TKc"/>
    <property type="match status" value="1"/>
</dbReference>
<sequence>SGDRRWFRLWVMVSAETKYGDCFPKNGAQIEGKSDTYTVVKLLGSGGFGAVFQVHSNTTNELYAAKCEAYNHPRKVLLMECKVLRGAELLNSPHFCKIYEVGKVEGKFRFMITTMIGSTLHTLRMNRMDKRFSLGTSLRMAQQCLEALQDMHTIGFIHRDIKPSNFGIGRPETNDYHIVYVIDFGLSRQFANTDKDIRKPRLSAPFRGTPRYASLNCHRKREQSPKDDIESWFYMIVEWTAGSLPWRHFQACERDQILLMKEDARKPIAMNFLLEKCPKRHYEKIFKYIDTLVYTSIPDYAYIYFLLKHAAKANHIEPNEPLDYDPFRPYHGTETPLSSLPTGTIVEFIGQGYTTEIK</sequence>
<keyword evidence="1" id="KW-0547">Nucleotide-binding</keyword>
<dbReference type="InterPro" id="IPR000719">
    <property type="entry name" value="Prot_kinase_dom"/>
</dbReference>
<dbReference type="GO" id="GO:0005524">
    <property type="term" value="F:ATP binding"/>
    <property type="evidence" value="ECO:0007669"/>
    <property type="project" value="UniProtKB-UniRule"/>
</dbReference>
<keyword evidence="3" id="KW-1185">Reference proteome</keyword>
<evidence type="ECO:0000313" key="4">
    <source>
        <dbReference type="WBParaSite" id="PgR026_g094_t02"/>
    </source>
</evidence>
<dbReference type="PROSITE" id="PS00107">
    <property type="entry name" value="PROTEIN_KINASE_ATP"/>
    <property type="match status" value="1"/>
</dbReference>
<evidence type="ECO:0000259" key="2">
    <source>
        <dbReference type="PROSITE" id="PS50011"/>
    </source>
</evidence>
<dbReference type="Pfam" id="PF00069">
    <property type="entry name" value="Pkinase"/>
    <property type="match status" value="1"/>
</dbReference>
<dbReference type="AlphaFoldDB" id="A0A915B7A7"/>
<dbReference type="GO" id="GO:0004672">
    <property type="term" value="F:protein kinase activity"/>
    <property type="evidence" value="ECO:0007669"/>
    <property type="project" value="InterPro"/>
</dbReference>
<protein>
    <submittedName>
        <fullName evidence="4">Protein kinase domain-containing protein</fullName>
    </submittedName>
</protein>
<keyword evidence="1" id="KW-0067">ATP-binding</keyword>
<feature type="binding site" evidence="1">
    <location>
        <position position="66"/>
    </location>
    <ligand>
        <name>ATP</name>
        <dbReference type="ChEBI" id="CHEBI:30616"/>
    </ligand>
</feature>